<accession>A0ACC2J5A2</accession>
<sequence>MADPLSVTAGVLGIVSTAAKISTGLAGIIQKAHDAPSECRKLHLEVDDIRAILGQLQQKTESITYAI</sequence>
<proteinExistence type="predicted"/>
<dbReference type="Proteomes" id="UP001153332">
    <property type="component" value="Unassembled WGS sequence"/>
</dbReference>
<organism evidence="1 2">
    <name type="scientific">Lasiodiplodia mahajangana</name>
    <dbReference type="NCBI Taxonomy" id="1108764"/>
    <lineage>
        <taxon>Eukaryota</taxon>
        <taxon>Fungi</taxon>
        <taxon>Dikarya</taxon>
        <taxon>Ascomycota</taxon>
        <taxon>Pezizomycotina</taxon>
        <taxon>Dothideomycetes</taxon>
        <taxon>Dothideomycetes incertae sedis</taxon>
        <taxon>Botryosphaeriales</taxon>
        <taxon>Botryosphaeriaceae</taxon>
        <taxon>Lasiodiplodia</taxon>
    </lineage>
</organism>
<name>A0ACC2J5A2_9PEZI</name>
<gene>
    <name evidence="1" type="ORF">O1611_g9803</name>
</gene>
<evidence type="ECO:0000313" key="1">
    <source>
        <dbReference type="EMBL" id="KAJ8122590.1"/>
    </source>
</evidence>
<evidence type="ECO:0000313" key="2">
    <source>
        <dbReference type="Proteomes" id="UP001153332"/>
    </source>
</evidence>
<protein>
    <submittedName>
        <fullName evidence="1">Uncharacterized protein</fullName>
    </submittedName>
</protein>
<dbReference type="EMBL" id="JAPUUL010003524">
    <property type="protein sequence ID" value="KAJ8122590.1"/>
    <property type="molecule type" value="Genomic_DNA"/>
</dbReference>
<keyword evidence="2" id="KW-1185">Reference proteome</keyword>
<comment type="caution">
    <text evidence="1">The sequence shown here is derived from an EMBL/GenBank/DDBJ whole genome shotgun (WGS) entry which is preliminary data.</text>
</comment>
<reference evidence="1" key="1">
    <citation type="submission" date="2022-12" db="EMBL/GenBank/DDBJ databases">
        <title>Genome Sequence of Lasiodiplodia mahajangana.</title>
        <authorList>
            <person name="Buettner E."/>
        </authorList>
    </citation>
    <scope>NUCLEOTIDE SEQUENCE</scope>
    <source>
        <strain evidence="1">VT137</strain>
    </source>
</reference>